<comment type="caution">
    <text evidence="7">The sequence shown here is derived from an EMBL/GenBank/DDBJ whole genome shotgun (WGS) entry which is preliminary data.</text>
</comment>
<comment type="cofactor">
    <cofactor evidence="1">
        <name>pyridoxal 5'-phosphate</name>
        <dbReference type="ChEBI" id="CHEBI:597326"/>
    </cofactor>
</comment>
<dbReference type="Gene3D" id="3.40.640.10">
    <property type="entry name" value="Type I PLP-dependent aspartate aminotransferase-like (Major domain)"/>
    <property type="match status" value="1"/>
</dbReference>
<name>A0A5R8XXC9_9BACT</name>
<dbReference type="EC" id="4.4.1.13" evidence="2"/>
<evidence type="ECO:0000256" key="1">
    <source>
        <dbReference type="ARBA" id="ARBA00001933"/>
    </source>
</evidence>
<gene>
    <name evidence="7" type="ORF">FDK22_15285</name>
</gene>
<evidence type="ECO:0000256" key="3">
    <source>
        <dbReference type="ARBA" id="ARBA00022898"/>
    </source>
</evidence>
<proteinExistence type="inferred from homology"/>
<dbReference type="InterPro" id="IPR015422">
    <property type="entry name" value="PyrdxlP-dep_Trfase_small"/>
</dbReference>
<dbReference type="NCBIfam" id="TIGR04350">
    <property type="entry name" value="C_S_lyase_PatB"/>
    <property type="match status" value="1"/>
</dbReference>
<keyword evidence="3" id="KW-0663">Pyridoxal phosphate</keyword>
<keyword evidence="4 7" id="KW-0456">Lyase</keyword>
<dbReference type="OrthoDB" id="9803354at2"/>
<reference evidence="7 8" key="1">
    <citation type="submission" date="2019-05" db="EMBL/GenBank/DDBJ databases">
        <title>Arcobacter sp. nov., isolated from sea sediment.</title>
        <authorList>
            <person name="Kim W."/>
        </authorList>
    </citation>
    <scope>NUCLEOTIDE SEQUENCE [LARGE SCALE GENOMIC DNA]</scope>
    <source>
        <strain evidence="7 8">CAU 1517</strain>
    </source>
</reference>
<accession>A0A5R8XXC9</accession>
<dbReference type="PANTHER" id="PTHR43525:SF1">
    <property type="entry name" value="PROTEIN MALY"/>
    <property type="match status" value="1"/>
</dbReference>
<dbReference type="EMBL" id="VANU01000009">
    <property type="protein sequence ID" value="TLP35227.1"/>
    <property type="molecule type" value="Genomic_DNA"/>
</dbReference>
<dbReference type="InterPro" id="IPR027619">
    <property type="entry name" value="C-S_lyase_PatB-like"/>
</dbReference>
<dbReference type="AlphaFoldDB" id="A0A5R8XXC9"/>
<dbReference type="Gene3D" id="3.90.1150.10">
    <property type="entry name" value="Aspartate Aminotransferase, domain 1"/>
    <property type="match status" value="1"/>
</dbReference>
<evidence type="ECO:0000259" key="6">
    <source>
        <dbReference type="Pfam" id="PF00155"/>
    </source>
</evidence>
<sequence>MKYNFDEVIDRENTDCAKYDALEFYFNEKDLQPLWVADMDFKTPDVINNAIINRAKHGVYGYAKPSKDTYNLVKEWMKKRHNWEIETSWIKFVNGVVPAYSAAIEAFTNVEDEIIVQTPVYFPLFKSIKANGRKLIKNSLKEKDGYYTMDFEDLKSKITPKTKLMVLCSPHNPVGRVWDKEELKALGQICIENNLIIISDEIHADLVFKKFTPMASISEEISKITLTLNSPGKTFNIAGLNCAYAISENEQLLKNFEKEAQKREISSINVFGFTALQAAYTHGEEWLEELLIYLKSNITFTKDYLISQDSKISFFEPEATYLLWLNFKKISNNHEQVKQKLLKEAKVALNDGTSFGIEGKGYFRLNCATTKANLEKALGKIVTYF</sequence>
<comment type="similarity">
    <text evidence="5">Belongs to the class-II pyridoxal-phosphate-dependent aminotransferase family. MalY/PatB cystathionine beta-lyase subfamily.</text>
</comment>
<dbReference type="InterPro" id="IPR004839">
    <property type="entry name" value="Aminotransferase_I/II_large"/>
</dbReference>
<organism evidence="7 8">
    <name type="scientific">Arcobacter arenosus</name>
    <dbReference type="NCBI Taxonomy" id="2576037"/>
    <lineage>
        <taxon>Bacteria</taxon>
        <taxon>Pseudomonadati</taxon>
        <taxon>Campylobacterota</taxon>
        <taxon>Epsilonproteobacteria</taxon>
        <taxon>Campylobacterales</taxon>
        <taxon>Arcobacteraceae</taxon>
        <taxon>Arcobacter</taxon>
    </lineage>
</organism>
<dbReference type="SUPFAM" id="SSF53383">
    <property type="entry name" value="PLP-dependent transferases"/>
    <property type="match status" value="1"/>
</dbReference>
<dbReference type="GO" id="GO:0047804">
    <property type="term" value="F:cysteine-S-conjugate beta-lyase activity"/>
    <property type="evidence" value="ECO:0007669"/>
    <property type="project" value="UniProtKB-EC"/>
</dbReference>
<evidence type="ECO:0000256" key="4">
    <source>
        <dbReference type="ARBA" id="ARBA00023239"/>
    </source>
</evidence>
<keyword evidence="8" id="KW-1185">Reference proteome</keyword>
<evidence type="ECO:0000256" key="5">
    <source>
        <dbReference type="ARBA" id="ARBA00037974"/>
    </source>
</evidence>
<dbReference type="GO" id="GO:0030170">
    <property type="term" value="F:pyridoxal phosphate binding"/>
    <property type="evidence" value="ECO:0007669"/>
    <property type="project" value="InterPro"/>
</dbReference>
<dbReference type="CDD" id="cd00609">
    <property type="entry name" value="AAT_like"/>
    <property type="match status" value="1"/>
</dbReference>
<dbReference type="Proteomes" id="UP000308901">
    <property type="component" value="Unassembled WGS sequence"/>
</dbReference>
<dbReference type="PANTHER" id="PTHR43525">
    <property type="entry name" value="PROTEIN MALY"/>
    <property type="match status" value="1"/>
</dbReference>
<feature type="domain" description="Aminotransferase class I/classII large" evidence="6">
    <location>
        <begin position="41"/>
        <end position="381"/>
    </location>
</feature>
<evidence type="ECO:0000313" key="7">
    <source>
        <dbReference type="EMBL" id="TLP35227.1"/>
    </source>
</evidence>
<dbReference type="InterPro" id="IPR015421">
    <property type="entry name" value="PyrdxlP-dep_Trfase_major"/>
</dbReference>
<evidence type="ECO:0000313" key="8">
    <source>
        <dbReference type="Proteomes" id="UP000308901"/>
    </source>
</evidence>
<evidence type="ECO:0000256" key="2">
    <source>
        <dbReference type="ARBA" id="ARBA00012224"/>
    </source>
</evidence>
<dbReference type="Pfam" id="PF00155">
    <property type="entry name" value="Aminotran_1_2"/>
    <property type="match status" value="1"/>
</dbReference>
<dbReference type="InterPro" id="IPR051798">
    <property type="entry name" value="Class-II_PLP-Dep_Aminotrans"/>
</dbReference>
<dbReference type="InterPro" id="IPR015424">
    <property type="entry name" value="PyrdxlP-dep_Trfase"/>
</dbReference>
<protein>
    <recommendedName>
        <fullName evidence="2">cysteine-S-conjugate beta-lyase</fullName>
        <ecNumber evidence="2">4.4.1.13</ecNumber>
    </recommendedName>
</protein>